<keyword evidence="12" id="KW-0995">Kinetochore</keyword>
<dbReference type="GO" id="GO:0005881">
    <property type="term" value="C:cytoplasmic microtubule"/>
    <property type="evidence" value="ECO:0007669"/>
    <property type="project" value="TreeGrafter"/>
</dbReference>
<dbReference type="InterPro" id="IPR048491">
    <property type="entry name" value="XMAP215_CLASP_TOG"/>
</dbReference>
<dbReference type="GO" id="GO:0005794">
    <property type="term" value="C:Golgi apparatus"/>
    <property type="evidence" value="ECO:0007669"/>
    <property type="project" value="UniProtKB-SubCell"/>
</dbReference>
<protein>
    <recommendedName>
        <fullName evidence="18">CLIP-associating protein 1</fullName>
    </recommendedName>
    <alternativeName>
        <fullName evidence="19">Cytoplasmic linker-associated protein 1</fullName>
    </alternativeName>
</protein>
<feature type="region of interest" description="Disordered" evidence="21">
    <location>
        <begin position="719"/>
        <end position="790"/>
    </location>
</feature>
<evidence type="ECO:0000256" key="9">
    <source>
        <dbReference type="ARBA" id="ARBA00022701"/>
    </source>
</evidence>
<evidence type="ECO:0000256" key="13">
    <source>
        <dbReference type="ARBA" id="ARBA00023034"/>
    </source>
</evidence>
<feature type="compositionally biased region" description="Basic and acidic residues" evidence="21">
    <location>
        <begin position="1212"/>
        <end position="1229"/>
    </location>
</feature>
<comment type="subcellular location">
    <subcellularLocation>
        <location evidence="4">Chromosome</location>
        <location evidence="4">Centromere</location>
        <location evidence="4">Kinetochore</location>
    </subcellularLocation>
    <subcellularLocation>
        <location evidence="2">Cytoplasm</location>
        <location evidence="2">Cytoskeleton</location>
        <location evidence="2">Microtubule organizing center</location>
        <location evidence="2">Centrosome</location>
    </subcellularLocation>
    <subcellularLocation>
        <location evidence="1">Cytoplasm</location>
        <location evidence="1">Cytoskeleton</location>
        <location evidence="1">Spindle</location>
    </subcellularLocation>
    <subcellularLocation>
        <location evidence="3">Golgi apparatus</location>
        <location evidence="3">trans-Golgi network</location>
    </subcellularLocation>
</comment>
<evidence type="ECO:0000256" key="2">
    <source>
        <dbReference type="ARBA" id="ARBA00004300"/>
    </source>
</evidence>
<feature type="region of interest" description="Disordered" evidence="21">
    <location>
        <begin position="1209"/>
        <end position="1252"/>
    </location>
</feature>
<dbReference type="GO" id="GO:0030010">
    <property type="term" value="P:establishment of cell polarity"/>
    <property type="evidence" value="ECO:0007669"/>
    <property type="project" value="UniProtKB-ARBA"/>
</dbReference>
<keyword evidence="23" id="KW-1185">Reference proteome</keyword>
<feature type="repeat" description="HEAT" evidence="20">
    <location>
        <begin position="168"/>
        <end position="206"/>
    </location>
</feature>
<gene>
    <name evidence="24" type="primary">Clasp2</name>
</gene>
<dbReference type="GO" id="GO:0051301">
    <property type="term" value="P:cell division"/>
    <property type="evidence" value="ECO:0007669"/>
    <property type="project" value="UniProtKB-KW"/>
</dbReference>
<dbReference type="Pfam" id="PF12348">
    <property type="entry name" value="CLASP_N"/>
    <property type="match status" value="1"/>
</dbReference>
<dbReference type="SMART" id="SM01349">
    <property type="entry name" value="TOG"/>
    <property type="match status" value="3"/>
</dbReference>
<evidence type="ECO:0000256" key="11">
    <source>
        <dbReference type="ARBA" id="ARBA00022776"/>
    </source>
</evidence>
<keyword evidence="15" id="KW-0131">Cell cycle</keyword>
<keyword evidence="8" id="KW-0132">Cell division</keyword>
<accession>A0AAX6RGE8</accession>
<evidence type="ECO:0000256" key="3">
    <source>
        <dbReference type="ARBA" id="ARBA00004601"/>
    </source>
</evidence>
<dbReference type="InterPro" id="IPR011989">
    <property type="entry name" value="ARM-like"/>
</dbReference>
<dbReference type="FunFam" id="1.25.10.10:FF:000001">
    <property type="entry name" value="CLIP-associating protein 1 isoform 2"/>
    <property type="match status" value="1"/>
</dbReference>
<feature type="domain" description="TOG" evidence="22">
    <location>
        <begin position="317"/>
        <end position="550"/>
    </location>
</feature>
<evidence type="ECO:0000259" key="22">
    <source>
        <dbReference type="SMART" id="SM01349"/>
    </source>
</evidence>
<keyword evidence="6" id="KW-0158">Chromosome</keyword>
<dbReference type="GO" id="GO:0007026">
    <property type="term" value="P:negative regulation of microtubule depolymerization"/>
    <property type="evidence" value="ECO:0007669"/>
    <property type="project" value="UniProtKB-ARBA"/>
</dbReference>
<keyword evidence="16" id="KW-0137">Centromere</keyword>
<evidence type="ECO:0000256" key="8">
    <source>
        <dbReference type="ARBA" id="ARBA00022618"/>
    </source>
</evidence>
<feature type="region of interest" description="Disordered" evidence="21">
    <location>
        <begin position="860"/>
        <end position="885"/>
    </location>
</feature>
<feature type="compositionally biased region" description="Polar residues" evidence="21">
    <location>
        <begin position="1158"/>
        <end position="1179"/>
    </location>
</feature>
<evidence type="ECO:0000256" key="4">
    <source>
        <dbReference type="ARBA" id="ARBA00004629"/>
    </source>
</evidence>
<comment type="function">
    <text evidence="17">Microtubule plus-end tracking protein that promotes the stabilization of dynamic microtubules. Involved in the nucleation of noncentrosomal microtubules originating from the trans-Golgi network (TGN). Required for the polarization of the cytoplasmic microtubule arrays in migrating cells towards the leading edge of the cell. May act at the cell cortex to enhance the frequency of rescue of depolymerizing microtubules by attaching their plus-ends to cortical platforms composed of ERC1 and PHLDB2. This cortical microtubule stabilizing activity is regulated at least in part by phosphatidylinositol 3-kinase signaling. Also performs a similar stabilizing function at the kinetochore which is essential for the bipolar alignment of chromosomes on the mitotic spindle.</text>
</comment>
<keyword evidence="13" id="KW-0333">Golgi apparatus</keyword>
<feature type="region of interest" description="Disordered" evidence="21">
    <location>
        <begin position="637"/>
        <end position="700"/>
    </location>
</feature>
<dbReference type="GeneID" id="101718384"/>
<evidence type="ECO:0000256" key="14">
    <source>
        <dbReference type="ARBA" id="ARBA00023212"/>
    </source>
</evidence>
<dbReference type="GO" id="GO:0090307">
    <property type="term" value="P:mitotic spindle assembly"/>
    <property type="evidence" value="ECO:0007669"/>
    <property type="project" value="TreeGrafter"/>
</dbReference>
<dbReference type="GO" id="GO:0005876">
    <property type="term" value="C:spindle microtubule"/>
    <property type="evidence" value="ECO:0007669"/>
    <property type="project" value="TreeGrafter"/>
</dbReference>
<dbReference type="Proteomes" id="UP000694906">
    <property type="component" value="Unplaced"/>
</dbReference>
<feature type="compositionally biased region" description="Polar residues" evidence="21">
    <location>
        <begin position="1137"/>
        <end position="1149"/>
    </location>
</feature>
<dbReference type="InterPro" id="IPR057546">
    <property type="entry name" value="HEAT_GCN1"/>
</dbReference>
<dbReference type="CTD" id="23122"/>
<dbReference type="RefSeq" id="XP_021094420.1">
    <property type="nucleotide sequence ID" value="XM_021238761.1"/>
</dbReference>
<dbReference type="GO" id="GO:0040001">
    <property type="term" value="P:establishment of mitotic spindle localization"/>
    <property type="evidence" value="ECO:0007669"/>
    <property type="project" value="TreeGrafter"/>
</dbReference>
<dbReference type="InterPro" id="IPR016024">
    <property type="entry name" value="ARM-type_fold"/>
</dbReference>
<dbReference type="Gene3D" id="1.25.10.10">
    <property type="entry name" value="Leucine-rich Repeat Variant"/>
    <property type="match status" value="4"/>
</dbReference>
<evidence type="ECO:0000256" key="10">
    <source>
        <dbReference type="ARBA" id="ARBA00022737"/>
    </source>
</evidence>
<evidence type="ECO:0000256" key="6">
    <source>
        <dbReference type="ARBA" id="ARBA00022454"/>
    </source>
</evidence>
<feature type="compositionally biased region" description="Polar residues" evidence="21">
    <location>
        <begin position="568"/>
        <end position="577"/>
    </location>
</feature>
<dbReference type="InterPro" id="IPR034085">
    <property type="entry name" value="TOG"/>
</dbReference>
<evidence type="ECO:0000256" key="18">
    <source>
        <dbReference type="ARBA" id="ARBA00071710"/>
    </source>
</evidence>
<evidence type="ECO:0000256" key="19">
    <source>
        <dbReference type="ARBA" id="ARBA00083433"/>
    </source>
</evidence>
<dbReference type="GO" id="GO:0008017">
    <property type="term" value="F:microtubule binding"/>
    <property type="evidence" value="ECO:0007669"/>
    <property type="project" value="UniProtKB-ARBA"/>
</dbReference>
<dbReference type="GO" id="GO:0072686">
    <property type="term" value="C:mitotic spindle"/>
    <property type="evidence" value="ECO:0007669"/>
    <property type="project" value="TreeGrafter"/>
</dbReference>
<evidence type="ECO:0000256" key="16">
    <source>
        <dbReference type="ARBA" id="ARBA00023328"/>
    </source>
</evidence>
<dbReference type="PANTHER" id="PTHR21567">
    <property type="entry name" value="CLASP"/>
    <property type="match status" value="1"/>
</dbReference>
<comment type="similarity">
    <text evidence="5">Belongs to the CLASP family.</text>
</comment>
<dbReference type="SUPFAM" id="SSF48371">
    <property type="entry name" value="ARM repeat"/>
    <property type="match status" value="2"/>
</dbReference>
<dbReference type="GO" id="GO:0000776">
    <property type="term" value="C:kinetochore"/>
    <property type="evidence" value="ECO:0007669"/>
    <property type="project" value="UniProtKB-KW"/>
</dbReference>
<keyword evidence="10" id="KW-0677">Repeat</keyword>
<reference evidence="24" key="1">
    <citation type="submission" date="2025-08" db="UniProtKB">
        <authorList>
            <consortium name="RefSeq"/>
        </authorList>
    </citation>
    <scope>IDENTIFICATION</scope>
</reference>
<dbReference type="Pfam" id="PF21041">
    <property type="entry name" value="XMAP215_CLASP_TOG"/>
    <property type="match status" value="1"/>
</dbReference>
<dbReference type="Pfam" id="PF23271">
    <property type="entry name" value="HEAT_GCN1"/>
    <property type="match status" value="1"/>
</dbReference>
<feature type="compositionally biased region" description="Polar residues" evidence="21">
    <location>
        <begin position="586"/>
        <end position="600"/>
    </location>
</feature>
<feature type="compositionally biased region" description="Basic and acidic residues" evidence="21">
    <location>
        <begin position="644"/>
        <end position="658"/>
    </location>
</feature>
<dbReference type="PROSITE" id="PS50077">
    <property type="entry name" value="HEAT_REPEAT"/>
    <property type="match status" value="1"/>
</dbReference>
<evidence type="ECO:0000256" key="17">
    <source>
        <dbReference type="ARBA" id="ARBA00055763"/>
    </source>
</evidence>
<keyword evidence="11" id="KW-0498">Mitosis</keyword>
<evidence type="ECO:0000313" key="24">
    <source>
        <dbReference type="RefSeq" id="XP_021094420.1"/>
    </source>
</evidence>
<evidence type="ECO:0000256" key="12">
    <source>
        <dbReference type="ARBA" id="ARBA00022838"/>
    </source>
</evidence>
<evidence type="ECO:0000313" key="23">
    <source>
        <dbReference type="Proteomes" id="UP000694906"/>
    </source>
</evidence>
<sequence>MEPRSMEYFCAQVLQKDVGGRLQVGQELLLYLGNPGAIPDLEEDQSRLGKTVDSLTGWVGSSNYRVSLMGLDILSAFVDRLSTRFKSYVAMVIVALIDRMGDAKDKVRDEAQTLILKLMDQVAPPMYIWEQLASGFKHKNFRSREGVCLCLIETLNIFGVQHLVISKLVPHLCILFGDSNSQVRDAAILAIVEIYKHVGEKMRIDLFKRGIPSTRLEMIFAKFDEVQNSGGMILSVSKDKSFDDEESVDGNRPSSAASAFKVPAPKTSGNPVNSARKPGSAGGPKVGGASKEGGAGAVDEDDFIKAFTDVPSIQIYSSRELEETLNKIREILSDDKHDWDQRANALKKIRSLLVAGAAQYDCFFQHLRLLDGALKLSAKDLRSQVVREACITVAHLSTVLGNKFDHGAEAIVPTLFNLVPNSAKVMATSGCAAIRFIIRHTHVPRLIPLITSNCTSKSVPVRRRSFEFLDLLLQEWQTHSLERHATVLVETIKKGIHDADAEARVEARKTYMGLRNHFPGEAETLYNSLEPSYQKSLQTYLKSSGSVASLPQSDRSSSSSQESLNRPFSSKWSTANPSAVAGRVSAGNSKATSLPGSLQRSRSDIDVNAAAGAKAHHAAGQTVRSGRLGAGALNPGSYASLEDTSDKMDGTASEDGRVRAKLSAPLTGMGNAKTDSRGRSRTKMVSQSQPGSRSGSPGRVLTTTALSTVSSGVQRVLVSSASAQKRSKIPRSQGCSREASPSRLSVARSSRIPRPSVSQGCSREASRESSRDTSPVRSFQPLASRHHSRSTGALYAPDVYGASGPGYGISQSSRLSSSVSAMRVLNTGSDVEEAVADALLLGDIRTKKKPARRRYDYGVHSDDDANSDASSACSERSYSSRNGSIPTYMRQTEDVAEVLNRCASSNWSERKEGLLGLQNLLKNQRTLSRVELKRLCEIFTRMFADPHGKRVFSMFLETLVDFIQVHKDDLQDWLFVLLTQLLKKMGADLLGSVQAKVQKALDVTRESFPNDLQFNILMRFTVDQTQTPSLKTVKPALRDQLHSFWSSKVKVAILKYIETLAKQMDPGDFINSSETRLAVSRVITWTTEPKSSDVRKAAQSVLISLFELNTPEFTMLLGALPKTFQDGATKLLHNHLRNTGNGTQSSVGSPLTRPTPRSPANWSSPLTSPTNTSQNTLSPSAFDYDTENMNSEDIYSSLRGVTEAIQNFSFRSQEDMNEPLKRDSKKDDGDSICGGPGMSDPRAGGDATDSSQTTLDNKAALLHSMPAHSSPRSRDYNPYNYSDSISPFNKSALKEAMFDDDADQFPDDLSLDHSDLVAELLKELSNHNERVEERKIALYELMKLTQEESFSVWDEHFKTILLLLLETLGDKEPTIRALALKVLREILRHQPARFKNYAELTVMKTLEAHKDPHKEVVRSAEEAASVLATSISPEQCIKVLCPIIQTADYPINLAAIKMQTKVIERVSKETLNLLLPEIMPGLIQGYDNSESSVRKACVFCLVAVHAVIGDELKPHLSQLTGSKMKLLNLYIKRAQTGSGGADPTTDVSGQN</sequence>
<feature type="compositionally biased region" description="Low complexity" evidence="21">
    <location>
        <begin position="686"/>
        <end position="700"/>
    </location>
</feature>
<name>A0AAX6RGE8_HETGA</name>
<dbReference type="FunFam" id="1.25.10.10:FF:000031">
    <property type="entry name" value="CLIP-associating protein 1 isoform 2"/>
    <property type="match status" value="1"/>
</dbReference>
<dbReference type="InterPro" id="IPR021133">
    <property type="entry name" value="HEAT_type_2"/>
</dbReference>
<feature type="compositionally biased region" description="Low complexity" evidence="21">
    <location>
        <begin position="549"/>
        <end position="567"/>
    </location>
</feature>
<evidence type="ECO:0000256" key="20">
    <source>
        <dbReference type="PROSITE-ProRule" id="PRU00103"/>
    </source>
</evidence>
<dbReference type="FunFam" id="1.25.10.10:FF:000006">
    <property type="entry name" value="CLIP-associating protein 1 isoform 2"/>
    <property type="match status" value="1"/>
</dbReference>
<feature type="domain" description="TOG" evidence="22">
    <location>
        <begin position="1308"/>
        <end position="1544"/>
    </location>
</feature>
<dbReference type="PANTHER" id="PTHR21567:SF30">
    <property type="entry name" value="CLIP-ASSOCIATING PROTEIN 2"/>
    <property type="match status" value="1"/>
</dbReference>
<keyword evidence="14" id="KW-0206">Cytoskeleton</keyword>
<feature type="compositionally biased region" description="Low complexity" evidence="21">
    <location>
        <begin position="867"/>
        <end position="881"/>
    </location>
</feature>
<dbReference type="GO" id="GO:0045180">
    <property type="term" value="C:basal cortex"/>
    <property type="evidence" value="ECO:0007669"/>
    <property type="project" value="TreeGrafter"/>
</dbReference>
<keyword evidence="9" id="KW-0493">Microtubule</keyword>
<dbReference type="GO" id="GO:0005813">
    <property type="term" value="C:centrosome"/>
    <property type="evidence" value="ECO:0007669"/>
    <property type="project" value="UniProtKB-SubCell"/>
</dbReference>
<evidence type="ECO:0000256" key="1">
    <source>
        <dbReference type="ARBA" id="ARBA00004186"/>
    </source>
</evidence>
<feature type="region of interest" description="Disordered" evidence="21">
    <location>
        <begin position="244"/>
        <end position="294"/>
    </location>
</feature>
<dbReference type="FunFam" id="1.25.10.10:FF:000005">
    <property type="entry name" value="CLIP-associating protein 1 isoform 2"/>
    <property type="match status" value="1"/>
</dbReference>
<evidence type="ECO:0000256" key="15">
    <source>
        <dbReference type="ARBA" id="ARBA00023306"/>
    </source>
</evidence>
<organism evidence="23 24">
    <name type="scientific">Heterocephalus glaber</name>
    <name type="common">Naked mole rat</name>
    <dbReference type="NCBI Taxonomy" id="10181"/>
    <lineage>
        <taxon>Eukaryota</taxon>
        <taxon>Metazoa</taxon>
        <taxon>Chordata</taxon>
        <taxon>Craniata</taxon>
        <taxon>Vertebrata</taxon>
        <taxon>Euteleostomi</taxon>
        <taxon>Mammalia</taxon>
        <taxon>Eutheria</taxon>
        <taxon>Euarchontoglires</taxon>
        <taxon>Glires</taxon>
        <taxon>Rodentia</taxon>
        <taxon>Hystricomorpha</taxon>
        <taxon>Bathyergidae</taxon>
        <taxon>Heterocephalus</taxon>
    </lineage>
</organism>
<feature type="compositionally biased region" description="Gly residues" evidence="21">
    <location>
        <begin position="280"/>
        <end position="294"/>
    </location>
</feature>
<feature type="domain" description="TOG" evidence="22">
    <location>
        <begin position="1"/>
        <end position="232"/>
    </location>
</feature>
<keyword evidence="7" id="KW-0963">Cytoplasm</keyword>
<evidence type="ECO:0000256" key="5">
    <source>
        <dbReference type="ARBA" id="ARBA00009549"/>
    </source>
</evidence>
<dbReference type="InterPro" id="IPR024395">
    <property type="entry name" value="CLASP_N_dom"/>
</dbReference>
<feature type="region of interest" description="Disordered" evidence="21">
    <location>
        <begin position="1135"/>
        <end position="1185"/>
    </location>
</feature>
<evidence type="ECO:0000256" key="7">
    <source>
        <dbReference type="ARBA" id="ARBA00022490"/>
    </source>
</evidence>
<feature type="region of interest" description="Disordered" evidence="21">
    <location>
        <begin position="547"/>
        <end position="601"/>
    </location>
</feature>
<proteinExistence type="inferred from homology"/>
<evidence type="ECO:0000256" key="21">
    <source>
        <dbReference type="SAM" id="MobiDB-lite"/>
    </source>
</evidence>